<evidence type="ECO:0000256" key="8">
    <source>
        <dbReference type="ARBA" id="ARBA00022884"/>
    </source>
</evidence>
<feature type="domain" description="DRBM" evidence="10">
    <location>
        <begin position="157"/>
        <end position="225"/>
    </location>
</feature>
<evidence type="ECO:0000256" key="5">
    <source>
        <dbReference type="ARBA" id="ARBA00022722"/>
    </source>
</evidence>
<dbReference type="GO" id="GO:0004525">
    <property type="term" value="F:ribonuclease III activity"/>
    <property type="evidence" value="ECO:0007669"/>
    <property type="project" value="UniProtKB-UniRule"/>
</dbReference>
<dbReference type="Pfam" id="PF00035">
    <property type="entry name" value="dsrm"/>
    <property type="match status" value="1"/>
</dbReference>
<accession>A0A7C4W750</accession>
<keyword evidence="7 9" id="KW-0378">Hydrolase</keyword>
<evidence type="ECO:0000256" key="9">
    <source>
        <dbReference type="HAMAP-Rule" id="MF_00104"/>
    </source>
</evidence>
<dbReference type="GO" id="GO:0006397">
    <property type="term" value="P:mRNA processing"/>
    <property type="evidence" value="ECO:0007669"/>
    <property type="project" value="UniProtKB-UniRule"/>
</dbReference>
<comment type="subunit">
    <text evidence="9">Homodimer.</text>
</comment>
<reference evidence="12" key="1">
    <citation type="journal article" date="2020" name="mSystems">
        <title>Genome- and Community-Level Interaction Insights into Carbon Utilization and Element Cycling Functions of Hydrothermarchaeota in Hydrothermal Sediment.</title>
        <authorList>
            <person name="Zhou Z."/>
            <person name="Liu Y."/>
            <person name="Xu W."/>
            <person name="Pan J."/>
            <person name="Luo Z.H."/>
            <person name="Li M."/>
        </authorList>
    </citation>
    <scope>NUCLEOTIDE SEQUENCE [LARGE SCALE GENOMIC DNA]</scope>
    <source>
        <strain evidence="12">SpSt-477</strain>
    </source>
</reference>
<dbReference type="SUPFAM" id="SSF54768">
    <property type="entry name" value="dsRNA-binding domain-like"/>
    <property type="match status" value="1"/>
</dbReference>
<dbReference type="SMART" id="SM00535">
    <property type="entry name" value="RIBOc"/>
    <property type="match status" value="1"/>
</dbReference>
<dbReference type="PROSITE" id="PS50142">
    <property type="entry name" value="RNASE_3_2"/>
    <property type="match status" value="1"/>
</dbReference>
<evidence type="ECO:0000256" key="3">
    <source>
        <dbReference type="ARBA" id="ARBA00022552"/>
    </source>
</evidence>
<feature type="binding site" evidence="9">
    <location>
        <position position="116"/>
    </location>
    <ligand>
        <name>Mg(2+)</name>
        <dbReference type="ChEBI" id="CHEBI:18420"/>
    </ligand>
</feature>
<feature type="active site" evidence="9">
    <location>
        <position position="47"/>
    </location>
</feature>
<dbReference type="PANTHER" id="PTHR11207:SF0">
    <property type="entry name" value="RIBONUCLEASE 3"/>
    <property type="match status" value="1"/>
</dbReference>
<keyword evidence="5 9" id="KW-0540">Nuclease</keyword>
<feature type="active site" evidence="9">
    <location>
        <position position="119"/>
    </location>
</feature>
<keyword evidence="4 9" id="KW-0507">mRNA processing</keyword>
<keyword evidence="8 9" id="KW-0694">RNA-binding</keyword>
<evidence type="ECO:0000259" key="10">
    <source>
        <dbReference type="PROSITE" id="PS50137"/>
    </source>
</evidence>
<evidence type="ECO:0000256" key="1">
    <source>
        <dbReference type="ARBA" id="ARBA00000109"/>
    </source>
</evidence>
<organism evidence="12">
    <name type="scientific">Desulfatirhabdium butyrativorans</name>
    <dbReference type="NCBI Taxonomy" id="340467"/>
    <lineage>
        <taxon>Bacteria</taxon>
        <taxon>Pseudomonadati</taxon>
        <taxon>Thermodesulfobacteriota</taxon>
        <taxon>Desulfobacteria</taxon>
        <taxon>Desulfobacterales</taxon>
        <taxon>Desulfatirhabdiaceae</taxon>
        <taxon>Desulfatirhabdium</taxon>
    </lineage>
</organism>
<dbReference type="EMBL" id="DSUH01000314">
    <property type="protein sequence ID" value="HGU33877.1"/>
    <property type="molecule type" value="Genomic_DNA"/>
</dbReference>
<evidence type="ECO:0000256" key="4">
    <source>
        <dbReference type="ARBA" id="ARBA00022664"/>
    </source>
</evidence>
<dbReference type="SUPFAM" id="SSF69065">
    <property type="entry name" value="RNase III domain-like"/>
    <property type="match status" value="1"/>
</dbReference>
<protein>
    <recommendedName>
        <fullName evidence="9">Ribonuclease 3</fullName>
        <ecNumber evidence="9">3.1.26.3</ecNumber>
    </recommendedName>
    <alternativeName>
        <fullName evidence="9">Ribonuclease III</fullName>
        <shortName evidence="9">RNase III</shortName>
    </alternativeName>
</protein>
<dbReference type="AlphaFoldDB" id="A0A7C4W750"/>
<comment type="cofactor">
    <cofactor evidence="9">
        <name>Mg(2+)</name>
        <dbReference type="ChEBI" id="CHEBI:18420"/>
    </cofactor>
</comment>
<dbReference type="GO" id="GO:0008033">
    <property type="term" value="P:tRNA processing"/>
    <property type="evidence" value="ECO:0007669"/>
    <property type="project" value="UniProtKB-KW"/>
</dbReference>
<dbReference type="InterPro" id="IPR036389">
    <property type="entry name" value="RNase_III_sf"/>
</dbReference>
<evidence type="ECO:0000256" key="6">
    <source>
        <dbReference type="ARBA" id="ARBA00022759"/>
    </source>
</evidence>
<dbReference type="Pfam" id="PF14622">
    <property type="entry name" value="Ribonucleas_3_3"/>
    <property type="match status" value="1"/>
</dbReference>
<dbReference type="InterPro" id="IPR000999">
    <property type="entry name" value="RNase_III_dom"/>
</dbReference>
<sequence length="228" mass="25296">MDTHPLEKRIAYRFQDRSLLEEALRHSSYINEHPSLSSNERLEFLGDTVLNLVVSDLLMALEPPLAEGVMTRIRAQLVNEATLADIAKHLRLGEFLLLGKGEMQSNGREKHSILADACEALIAAVYIDGGFEAAHRMVKQLYASRITPEHIDMIGIDYKSKLQEMIQSSQKTGPVYHLVDAFGPDHAKCFVVQVTTAQGIATGQGKNKKAAEQDAARNALRTLYGIQQ</sequence>
<keyword evidence="6 9" id="KW-0255">Endonuclease</keyword>
<comment type="function">
    <text evidence="9">Digests double-stranded RNA. Involved in the processing of primary rRNA transcript to yield the immediate precursors to the large and small rRNAs (23S and 16S). Processes some mRNAs, and tRNAs when they are encoded in the rRNA operon. Processes pre-crRNA and tracrRNA of type II CRISPR loci if present in the organism.</text>
</comment>
<dbReference type="GO" id="GO:0019843">
    <property type="term" value="F:rRNA binding"/>
    <property type="evidence" value="ECO:0007669"/>
    <property type="project" value="UniProtKB-KW"/>
</dbReference>
<dbReference type="GO" id="GO:0006364">
    <property type="term" value="P:rRNA processing"/>
    <property type="evidence" value="ECO:0007669"/>
    <property type="project" value="UniProtKB-UniRule"/>
</dbReference>
<evidence type="ECO:0000259" key="11">
    <source>
        <dbReference type="PROSITE" id="PS50142"/>
    </source>
</evidence>
<feature type="binding site" evidence="9">
    <location>
        <position position="43"/>
    </location>
    <ligand>
        <name>Mg(2+)</name>
        <dbReference type="ChEBI" id="CHEBI:18420"/>
    </ligand>
</feature>
<dbReference type="PROSITE" id="PS50137">
    <property type="entry name" value="DS_RBD"/>
    <property type="match status" value="1"/>
</dbReference>
<dbReference type="Gene3D" id="1.10.1520.10">
    <property type="entry name" value="Ribonuclease III domain"/>
    <property type="match status" value="1"/>
</dbReference>
<comment type="subcellular location">
    <subcellularLocation>
        <location evidence="9">Cytoplasm</location>
    </subcellularLocation>
</comment>
<keyword evidence="9" id="KW-0699">rRNA-binding</keyword>
<evidence type="ECO:0000313" key="12">
    <source>
        <dbReference type="EMBL" id="HGU33877.1"/>
    </source>
</evidence>
<dbReference type="GO" id="GO:0005737">
    <property type="term" value="C:cytoplasm"/>
    <property type="evidence" value="ECO:0007669"/>
    <property type="project" value="UniProtKB-SubCell"/>
</dbReference>
<keyword evidence="9" id="KW-0963">Cytoplasm</keyword>
<dbReference type="Gene3D" id="3.30.160.20">
    <property type="match status" value="1"/>
</dbReference>
<evidence type="ECO:0000256" key="2">
    <source>
        <dbReference type="ARBA" id="ARBA00010183"/>
    </source>
</evidence>
<comment type="catalytic activity">
    <reaction evidence="1 9">
        <text>Endonucleolytic cleavage to 5'-phosphomonoester.</text>
        <dbReference type="EC" id="3.1.26.3"/>
    </reaction>
</comment>
<dbReference type="HAMAP" id="MF_00104">
    <property type="entry name" value="RNase_III"/>
    <property type="match status" value="1"/>
</dbReference>
<name>A0A7C4W750_9BACT</name>
<dbReference type="GO" id="GO:0010468">
    <property type="term" value="P:regulation of gene expression"/>
    <property type="evidence" value="ECO:0007669"/>
    <property type="project" value="TreeGrafter"/>
</dbReference>
<dbReference type="GO" id="GO:0046872">
    <property type="term" value="F:metal ion binding"/>
    <property type="evidence" value="ECO:0007669"/>
    <property type="project" value="UniProtKB-KW"/>
</dbReference>
<feature type="binding site" evidence="9">
    <location>
        <position position="119"/>
    </location>
    <ligand>
        <name>Mg(2+)</name>
        <dbReference type="ChEBI" id="CHEBI:18420"/>
    </ligand>
</feature>
<comment type="caution">
    <text evidence="12">The sequence shown here is derived from an EMBL/GenBank/DDBJ whole genome shotgun (WGS) entry which is preliminary data.</text>
</comment>
<dbReference type="PANTHER" id="PTHR11207">
    <property type="entry name" value="RIBONUCLEASE III"/>
    <property type="match status" value="1"/>
</dbReference>
<comment type="similarity">
    <text evidence="2">Belongs to the ribonuclease III family.</text>
</comment>
<dbReference type="CDD" id="cd10845">
    <property type="entry name" value="DSRM_RNAse_III_family"/>
    <property type="match status" value="1"/>
</dbReference>
<dbReference type="EC" id="3.1.26.3" evidence="9"/>
<proteinExistence type="inferred from homology"/>
<evidence type="ECO:0000256" key="7">
    <source>
        <dbReference type="ARBA" id="ARBA00022801"/>
    </source>
</evidence>
<gene>
    <name evidence="9 12" type="primary">rnc</name>
    <name evidence="12" type="ORF">ENS29_13670</name>
</gene>
<keyword evidence="9" id="KW-0819">tRNA processing</keyword>
<keyword evidence="3 9" id="KW-0698">rRNA processing</keyword>
<dbReference type="SMART" id="SM00358">
    <property type="entry name" value="DSRM"/>
    <property type="match status" value="1"/>
</dbReference>
<dbReference type="GO" id="GO:0003725">
    <property type="term" value="F:double-stranded RNA binding"/>
    <property type="evidence" value="ECO:0007669"/>
    <property type="project" value="TreeGrafter"/>
</dbReference>
<dbReference type="InterPro" id="IPR011907">
    <property type="entry name" value="RNase_III"/>
</dbReference>
<keyword evidence="9" id="KW-0460">Magnesium</keyword>
<dbReference type="FunFam" id="1.10.1520.10:FF:000001">
    <property type="entry name" value="Ribonuclease 3"/>
    <property type="match status" value="1"/>
</dbReference>
<feature type="domain" description="RNase III" evidence="11">
    <location>
        <begin position="3"/>
        <end position="130"/>
    </location>
</feature>
<dbReference type="NCBIfam" id="TIGR02191">
    <property type="entry name" value="RNaseIII"/>
    <property type="match status" value="1"/>
</dbReference>
<keyword evidence="9" id="KW-0479">Metal-binding</keyword>
<dbReference type="InterPro" id="IPR014720">
    <property type="entry name" value="dsRBD_dom"/>
</dbReference>
<dbReference type="CDD" id="cd00593">
    <property type="entry name" value="RIBOc"/>
    <property type="match status" value="1"/>
</dbReference>